<dbReference type="AlphaFoldDB" id="A0A6A3Z6N1"/>
<protein>
    <submittedName>
        <fullName evidence="1">Uncharacterized protein</fullName>
    </submittedName>
</protein>
<gene>
    <name evidence="2" type="ORF">PF001_g3367</name>
    <name evidence="1" type="ORF">PF005_g3827</name>
</gene>
<evidence type="ECO:0000313" key="4">
    <source>
        <dbReference type="Proteomes" id="UP000437068"/>
    </source>
</evidence>
<reference evidence="3 4" key="1">
    <citation type="submission" date="2018-08" db="EMBL/GenBank/DDBJ databases">
        <title>Genomic investigation of the strawberry pathogen Phytophthora fragariae indicates pathogenicity is determined by transcriptional variation in three key races.</title>
        <authorList>
            <person name="Adams T.M."/>
            <person name="Armitage A.D."/>
            <person name="Sobczyk M.K."/>
            <person name="Bates H.J."/>
            <person name="Dunwell J.M."/>
            <person name="Nellist C.F."/>
            <person name="Harrison R.J."/>
        </authorList>
    </citation>
    <scope>NUCLEOTIDE SEQUENCE [LARGE SCALE GENOMIC DNA]</scope>
    <source>
        <strain evidence="2 4">A4</strain>
        <strain evidence="1 3">NOV-27</strain>
    </source>
</reference>
<evidence type="ECO:0000313" key="2">
    <source>
        <dbReference type="EMBL" id="KAE9324592.1"/>
    </source>
</evidence>
<sequence>MIHALDDIEVIHPSSARRRNALLYLVCRSRCRRCSTRYHDTAPETLPAPIANAALAECPLVPMPQHEGLLLPRPYG</sequence>
<comment type="caution">
    <text evidence="1">The sequence shown here is derived from an EMBL/GenBank/DDBJ whole genome shotgun (WGS) entry which is preliminary data.</text>
</comment>
<proteinExistence type="predicted"/>
<evidence type="ECO:0000313" key="1">
    <source>
        <dbReference type="EMBL" id="KAE9229570.1"/>
    </source>
</evidence>
<organism evidence="1 3">
    <name type="scientific">Phytophthora fragariae</name>
    <dbReference type="NCBI Taxonomy" id="53985"/>
    <lineage>
        <taxon>Eukaryota</taxon>
        <taxon>Sar</taxon>
        <taxon>Stramenopiles</taxon>
        <taxon>Oomycota</taxon>
        <taxon>Peronosporomycetes</taxon>
        <taxon>Peronosporales</taxon>
        <taxon>Peronosporaceae</taxon>
        <taxon>Phytophthora</taxon>
    </lineage>
</organism>
<dbReference type="Proteomes" id="UP000437068">
    <property type="component" value="Unassembled WGS sequence"/>
</dbReference>
<name>A0A6A3Z6N1_9STRA</name>
<dbReference type="EMBL" id="QXGE01000105">
    <property type="protein sequence ID" value="KAE9324592.1"/>
    <property type="molecule type" value="Genomic_DNA"/>
</dbReference>
<dbReference type="EMBL" id="QXGB01000117">
    <property type="protein sequence ID" value="KAE9229570.1"/>
    <property type="molecule type" value="Genomic_DNA"/>
</dbReference>
<evidence type="ECO:0000313" key="3">
    <source>
        <dbReference type="Proteomes" id="UP000433483"/>
    </source>
</evidence>
<accession>A0A6A3Z6N1</accession>
<dbReference type="Proteomes" id="UP000433483">
    <property type="component" value="Unassembled WGS sequence"/>
</dbReference>
<keyword evidence="3" id="KW-1185">Reference proteome</keyword>